<protein>
    <submittedName>
        <fullName evidence="2">Uncharacterized protein</fullName>
    </submittedName>
</protein>
<feature type="compositionally biased region" description="Basic and acidic residues" evidence="1">
    <location>
        <begin position="133"/>
        <end position="143"/>
    </location>
</feature>
<feature type="compositionally biased region" description="Basic and acidic residues" evidence="1">
    <location>
        <begin position="41"/>
        <end position="62"/>
    </location>
</feature>
<evidence type="ECO:0000256" key="1">
    <source>
        <dbReference type="SAM" id="MobiDB-lite"/>
    </source>
</evidence>
<dbReference type="AlphaFoldDB" id="A0A0F9TGN1"/>
<feature type="region of interest" description="Disordered" evidence="1">
    <location>
        <begin position="104"/>
        <end position="143"/>
    </location>
</feature>
<evidence type="ECO:0000313" key="2">
    <source>
        <dbReference type="EMBL" id="KKN80385.1"/>
    </source>
</evidence>
<dbReference type="EMBL" id="LAZR01000231">
    <property type="protein sequence ID" value="KKN80385.1"/>
    <property type="molecule type" value="Genomic_DNA"/>
</dbReference>
<comment type="caution">
    <text evidence="2">The sequence shown here is derived from an EMBL/GenBank/DDBJ whole genome shotgun (WGS) entry which is preliminary data.</text>
</comment>
<name>A0A0F9TGN1_9ZZZZ</name>
<gene>
    <name evidence="2" type="ORF">LCGC14_0329780</name>
</gene>
<feature type="compositionally biased region" description="Polar residues" evidence="1">
    <location>
        <begin position="1"/>
        <end position="19"/>
    </location>
</feature>
<feature type="compositionally biased region" description="Polar residues" evidence="1">
    <location>
        <begin position="118"/>
        <end position="130"/>
    </location>
</feature>
<proteinExistence type="predicted"/>
<reference evidence="2" key="1">
    <citation type="journal article" date="2015" name="Nature">
        <title>Complex archaea that bridge the gap between prokaryotes and eukaryotes.</title>
        <authorList>
            <person name="Spang A."/>
            <person name="Saw J.H."/>
            <person name="Jorgensen S.L."/>
            <person name="Zaremba-Niedzwiedzka K."/>
            <person name="Martijn J."/>
            <person name="Lind A.E."/>
            <person name="van Eijk R."/>
            <person name="Schleper C."/>
            <person name="Guy L."/>
            <person name="Ettema T.J."/>
        </authorList>
    </citation>
    <scope>NUCLEOTIDE SEQUENCE</scope>
</reference>
<feature type="region of interest" description="Disordered" evidence="1">
    <location>
        <begin position="1"/>
        <end position="78"/>
    </location>
</feature>
<organism evidence="2">
    <name type="scientific">marine sediment metagenome</name>
    <dbReference type="NCBI Taxonomy" id="412755"/>
    <lineage>
        <taxon>unclassified sequences</taxon>
        <taxon>metagenomes</taxon>
        <taxon>ecological metagenomes</taxon>
    </lineage>
</organism>
<feature type="compositionally biased region" description="Low complexity" evidence="1">
    <location>
        <begin position="63"/>
        <end position="78"/>
    </location>
</feature>
<sequence>MAIRQYESTWESNKKSNLGNRAKQKAAKVTQLSDTLKPVPKSRDRPGPSKETKSEDSSKDKTSLTGALASASAAMSGRGTAGRILKAGLAGASAGHQLEKSYREYKKERKKKKAKKATTTVTQSAMTQKANFHKKDETPTEKY</sequence>
<accession>A0A0F9TGN1</accession>